<evidence type="ECO:0000313" key="10">
    <source>
        <dbReference type="Proteomes" id="UP000199365"/>
    </source>
</evidence>
<dbReference type="PANTHER" id="PTHR44688:SF16">
    <property type="entry name" value="DNA-BINDING TRANSCRIPTIONAL ACTIVATOR DEVR_DOSR"/>
    <property type="match status" value="1"/>
</dbReference>
<keyword evidence="1 6" id="KW-0597">Phosphoprotein</keyword>
<dbReference type="Gene3D" id="3.40.50.2300">
    <property type="match status" value="1"/>
</dbReference>
<dbReference type="GO" id="GO:0006355">
    <property type="term" value="P:regulation of DNA-templated transcription"/>
    <property type="evidence" value="ECO:0007669"/>
    <property type="project" value="InterPro"/>
</dbReference>
<evidence type="ECO:0000256" key="3">
    <source>
        <dbReference type="ARBA" id="ARBA00023015"/>
    </source>
</evidence>
<accession>A0A1H1K066</accession>
<evidence type="ECO:0000256" key="2">
    <source>
        <dbReference type="ARBA" id="ARBA00023012"/>
    </source>
</evidence>
<dbReference type="SMART" id="SM00448">
    <property type="entry name" value="REC"/>
    <property type="match status" value="1"/>
</dbReference>
<dbReference type="GO" id="GO:0000160">
    <property type="term" value="P:phosphorelay signal transduction system"/>
    <property type="evidence" value="ECO:0007669"/>
    <property type="project" value="UniProtKB-KW"/>
</dbReference>
<dbReference type="Pfam" id="PF00072">
    <property type="entry name" value="Response_reg"/>
    <property type="match status" value="1"/>
</dbReference>
<dbReference type="SUPFAM" id="SSF46894">
    <property type="entry name" value="C-terminal effector domain of the bipartite response regulators"/>
    <property type="match status" value="1"/>
</dbReference>
<dbReference type="GO" id="GO:0003677">
    <property type="term" value="F:DNA binding"/>
    <property type="evidence" value="ECO:0007669"/>
    <property type="project" value="UniProtKB-KW"/>
</dbReference>
<keyword evidence="2" id="KW-0902">Two-component regulatory system</keyword>
<dbReference type="InterPro" id="IPR000792">
    <property type="entry name" value="Tscrpt_reg_LuxR_C"/>
</dbReference>
<evidence type="ECO:0000256" key="4">
    <source>
        <dbReference type="ARBA" id="ARBA00023125"/>
    </source>
</evidence>
<keyword evidence="4" id="KW-0238">DNA-binding</keyword>
<dbReference type="STRING" id="157910.SAMN05445850_6058"/>
<dbReference type="FunFam" id="3.40.50.2300:FF:000018">
    <property type="entry name" value="DNA-binding transcriptional regulator NtrC"/>
    <property type="match status" value="1"/>
</dbReference>
<dbReference type="PANTHER" id="PTHR44688">
    <property type="entry name" value="DNA-BINDING TRANSCRIPTIONAL ACTIVATOR DEVR_DOSR"/>
    <property type="match status" value="1"/>
</dbReference>
<dbReference type="AlphaFoldDB" id="A0A1H1K066"/>
<dbReference type="PRINTS" id="PR00038">
    <property type="entry name" value="HTHLUXR"/>
</dbReference>
<evidence type="ECO:0000256" key="1">
    <source>
        <dbReference type="ARBA" id="ARBA00022553"/>
    </source>
</evidence>
<dbReference type="InterPro" id="IPR036388">
    <property type="entry name" value="WH-like_DNA-bd_sf"/>
</dbReference>
<keyword evidence="3" id="KW-0805">Transcription regulation</keyword>
<dbReference type="Gene3D" id="1.10.10.10">
    <property type="entry name" value="Winged helix-like DNA-binding domain superfamily/Winged helix DNA-binding domain"/>
    <property type="match status" value="1"/>
</dbReference>
<evidence type="ECO:0000256" key="6">
    <source>
        <dbReference type="PROSITE-ProRule" id="PRU00169"/>
    </source>
</evidence>
<dbReference type="SUPFAM" id="SSF52172">
    <property type="entry name" value="CheY-like"/>
    <property type="match status" value="1"/>
</dbReference>
<dbReference type="InterPro" id="IPR016032">
    <property type="entry name" value="Sig_transdc_resp-reg_C-effctor"/>
</dbReference>
<dbReference type="InterPro" id="IPR001789">
    <property type="entry name" value="Sig_transdc_resp-reg_receiver"/>
</dbReference>
<gene>
    <name evidence="9" type="ORF">SAMN05445850_6058</name>
</gene>
<dbReference type="CDD" id="cd06170">
    <property type="entry name" value="LuxR_C_like"/>
    <property type="match status" value="1"/>
</dbReference>
<feature type="modified residue" description="4-aspartylphosphate" evidence="6">
    <location>
        <position position="90"/>
    </location>
</feature>
<dbReference type="PROSITE" id="PS50110">
    <property type="entry name" value="RESPONSE_REGULATORY"/>
    <property type="match status" value="1"/>
</dbReference>
<sequence>MRLCQAGEMFHLSAALWRVEDSFMATDRHVPSSTGGIRGSTVFVVDDEESVRLALCDLLESVGYSVETFCSVQEFVTFRKPAGPSCLILDVRLKGESGLAFQQAMAREGLQMPVLFMTGHGDMEMSVRAMRAGAFHFFPKPFRDQDMLDAVSEAISKDSQRLEKEHSLAAVRAAYASLTPREREILALVVSGMLNKQIAAQLNLSEITVKIHRGQLMKKMDARSLPDLVFKAAALEIGRQQTKPRP</sequence>
<proteinExistence type="predicted"/>
<dbReference type="CDD" id="cd17537">
    <property type="entry name" value="REC_FixJ"/>
    <property type="match status" value="1"/>
</dbReference>
<evidence type="ECO:0000256" key="5">
    <source>
        <dbReference type="ARBA" id="ARBA00023163"/>
    </source>
</evidence>
<dbReference type="InterPro" id="IPR011006">
    <property type="entry name" value="CheY-like_superfamily"/>
</dbReference>
<dbReference type="PROSITE" id="PS50043">
    <property type="entry name" value="HTH_LUXR_2"/>
    <property type="match status" value="1"/>
</dbReference>
<feature type="domain" description="HTH luxR-type" evidence="7">
    <location>
        <begin position="171"/>
        <end position="236"/>
    </location>
</feature>
<dbReference type="Proteomes" id="UP000199365">
    <property type="component" value="Unassembled WGS sequence"/>
</dbReference>
<organism evidence="9 10">
    <name type="scientific">Paraburkholderia tuberum</name>
    <dbReference type="NCBI Taxonomy" id="157910"/>
    <lineage>
        <taxon>Bacteria</taxon>
        <taxon>Pseudomonadati</taxon>
        <taxon>Pseudomonadota</taxon>
        <taxon>Betaproteobacteria</taxon>
        <taxon>Burkholderiales</taxon>
        <taxon>Burkholderiaceae</taxon>
        <taxon>Paraburkholderia</taxon>
    </lineage>
</organism>
<evidence type="ECO:0000259" key="7">
    <source>
        <dbReference type="PROSITE" id="PS50043"/>
    </source>
</evidence>
<keyword evidence="10" id="KW-1185">Reference proteome</keyword>
<name>A0A1H1K066_9BURK</name>
<reference evidence="10" key="1">
    <citation type="submission" date="2016-10" db="EMBL/GenBank/DDBJ databases">
        <authorList>
            <person name="Varghese N."/>
            <person name="Submissions S."/>
        </authorList>
    </citation>
    <scope>NUCLEOTIDE SEQUENCE [LARGE SCALE GENOMIC DNA]</scope>
    <source>
        <strain evidence="10">DUS833</strain>
    </source>
</reference>
<evidence type="ECO:0000259" key="8">
    <source>
        <dbReference type="PROSITE" id="PS50110"/>
    </source>
</evidence>
<protein>
    <submittedName>
        <fullName evidence="9">Two component transcriptional regulator, LuxR family</fullName>
    </submittedName>
</protein>
<evidence type="ECO:0000313" key="9">
    <source>
        <dbReference type="EMBL" id="SDR55359.1"/>
    </source>
</evidence>
<dbReference type="SMART" id="SM00421">
    <property type="entry name" value="HTH_LUXR"/>
    <property type="match status" value="1"/>
</dbReference>
<feature type="domain" description="Response regulatory" evidence="8">
    <location>
        <begin position="41"/>
        <end position="155"/>
    </location>
</feature>
<dbReference type="Pfam" id="PF00196">
    <property type="entry name" value="GerE"/>
    <property type="match status" value="1"/>
</dbReference>
<dbReference type="EMBL" id="FNKX01000002">
    <property type="protein sequence ID" value="SDR55359.1"/>
    <property type="molecule type" value="Genomic_DNA"/>
</dbReference>
<keyword evidence="5" id="KW-0804">Transcription</keyword>